<comment type="cofactor">
    <cofactor evidence="8">
        <name>Cu cation</name>
        <dbReference type="ChEBI" id="CHEBI:23378"/>
    </cofactor>
    <text evidence="8">Contains 1 topaquinone per subunit.</text>
</comment>
<evidence type="ECO:0000256" key="2">
    <source>
        <dbReference type="ARBA" id="ARBA00022723"/>
    </source>
</evidence>
<comment type="similarity">
    <text evidence="1 8">Belongs to the copper/topaquinone oxidase family.</text>
</comment>
<evidence type="ECO:0000256" key="3">
    <source>
        <dbReference type="ARBA" id="ARBA00022772"/>
    </source>
</evidence>
<feature type="modified residue" description="2',4',5'-topaquinone" evidence="7">
    <location>
        <position position="552"/>
    </location>
</feature>
<evidence type="ECO:0000256" key="9">
    <source>
        <dbReference type="SAM" id="MobiDB-lite"/>
    </source>
</evidence>
<evidence type="ECO:0000256" key="10">
    <source>
        <dbReference type="SAM" id="Phobius"/>
    </source>
</evidence>
<dbReference type="GO" id="GO:0016641">
    <property type="term" value="F:oxidoreductase activity, acting on the CH-NH2 group of donors, oxygen as acceptor"/>
    <property type="evidence" value="ECO:0007669"/>
    <property type="project" value="UniProtKB-ARBA"/>
</dbReference>
<evidence type="ECO:0000313" key="12">
    <source>
        <dbReference type="EMBL" id="KAL3876754.1"/>
    </source>
</evidence>
<comment type="PTM">
    <text evidence="7 8">Topaquinone (TPQ) is generated by copper-dependent autoxidation of a specific tyrosyl residue.</text>
</comment>
<dbReference type="InterPro" id="IPR049948">
    <property type="entry name" value="Cu_Am_ox_TPQ-bd"/>
</dbReference>
<dbReference type="InterPro" id="IPR036460">
    <property type="entry name" value="Cu_amine_oxidase_C_sf"/>
</dbReference>
<feature type="transmembrane region" description="Helical" evidence="10">
    <location>
        <begin position="35"/>
        <end position="61"/>
    </location>
</feature>
<dbReference type="InterPro" id="IPR016182">
    <property type="entry name" value="Cu_amine_oxidase_N-reg"/>
</dbReference>
<evidence type="ECO:0000256" key="1">
    <source>
        <dbReference type="ARBA" id="ARBA00007983"/>
    </source>
</evidence>
<feature type="active site" description="Schiff-base intermediate with substrate; via topaquinone" evidence="6">
    <location>
        <position position="552"/>
    </location>
</feature>
<dbReference type="Pfam" id="PF01179">
    <property type="entry name" value="Cu_amine_oxid"/>
    <property type="match status" value="1"/>
</dbReference>
<dbReference type="SUPFAM" id="SSF49998">
    <property type="entry name" value="Amine oxidase catalytic domain"/>
    <property type="match status" value="1"/>
</dbReference>
<reference evidence="12 13" key="1">
    <citation type="submission" date="2024-11" db="EMBL/GenBank/DDBJ databases">
        <title>Chromosome-level genome assembly of the freshwater bivalve Anodonta woodiana.</title>
        <authorList>
            <person name="Chen X."/>
        </authorList>
    </citation>
    <scope>NUCLEOTIDE SEQUENCE [LARGE SCALE GENOMIC DNA]</scope>
    <source>
        <strain evidence="12">MN2024</strain>
        <tissue evidence="12">Gills</tissue>
    </source>
</reference>
<dbReference type="AlphaFoldDB" id="A0ABD3WS05"/>
<evidence type="ECO:0000256" key="4">
    <source>
        <dbReference type="ARBA" id="ARBA00023002"/>
    </source>
</evidence>
<dbReference type="PRINTS" id="PR00766">
    <property type="entry name" value="CUDAOXIDASE"/>
</dbReference>
<dbReference type="PANTHER" id="PTHR10638:SF20">
    <property type="entry name" value="AMINE OXIDASE"/>
    <property type="match status" value="1"/>
</dbReference>
<keyword evidence="4 8" id="KW-0560">Oxidoreductase</keyword>
<evidence type="ECO:0000256" key="8">
    <source>
        <dbReference type="RuleBase" id="RU000672"/>
    </source>
</evidence>
<dbReference type="Gene3D" id="2.70.98.20">
    <property type="entry name" value="Copper amine oxidase, catalytic domain"/>
    <property type="match status" value="1"/>
</dbReference>
<dbReference type="Gene3D" id="3.10.450.40">
    <property type="match status" value="2"/>
</dbReference>
<feature type="active site" description="Proton acceptor" evidence="6">
    <location>
        <position position="472"/>
    </location>
</feature>
<dbReference type="GO" id="GO:0009308">
    <property type="term" value="P:amine metabolic process"/>
    <property type="evidence" value="ECO:0007669"/>
    <property type="project" value="UniProtKB-UniRule"/>
</dbReference>
<comment type="caution">
    <text evidence="12">The sequence shown here is derived from an EMBL/GenBank/DDBJ whole genome shotgun (WGS) entry which is preliminary data.</text>
</comment>
<dbReference type="Proteomes" id="UP001634394">
    <property type="component" value="Unassembled WGS sequence"/>
</dbReference>
<evidence type="ECO:0000259" key="11">
    <source>
        <dbReference type="Pfam" id="PF01179"/>
    </source>
</evidence>
<proteinExistence type="inferred from homology"/>
<dbReference type="EC" id="1.4.3.-" evidence="8"/>
<feature type="domain" description="Copper amine oxidase catalytic" evidence="11">
    <location>
        <begin position="401"/>
        <end position="814"/>
    </location>
</feature>
<dbReference type="PROSITE" id="PS01164">
    <property type="entry name" value="COPPER_AMINE_OXID_1"/>
    <property type="match status" value="1"/>
</dbReference>
<evidence type="ECO:0000256" key="7">
    <source>
        <dbReference type="PIRSR" id="PIRSR600269-51"/>
    </source>
</evidence>
<keyword evidence="13" id="KW-1185">Reference proteome</keyword>
<dbReference type="EMBL" id="JBJQND010000005">
    <property type="protein sequence ID" value="KAL3876754.1"/>
    <property type="molecule type" value="Genomic_DNA"/>
</dbReference>
<keyword evidence="10" id="KW-1133">Transmembrane helix</keyword>
<organism evidence="12 13">
    <name type="scientific">Sinanodonta woodiana</name>
    <name type="common">Chinese pond mussel</name>
    <name type="synonym">Anodonta woodiana</name>
    <dbReference type="NCBI Taxonomy" id="1069815"/>
    <lineage>
        <taxon>Eukaryota</taxon>
        <taxon>Metazoa</taxon>
        <taxon>Spiralia</taxon>
        <taxon>Lophotrochozoa</taxon>
        <taxon>Mollusca</taxon>
        <taxon>Bivalvia</taxon>
        <taxon>Autobranchia</taxon>
        <taxon>Heteroconchia</taxon>
        <taxon>Palaeoheterodonta</taxon>
        <taxon>Unionida</taxon>
        <taxon>Unionoidea</taxon>
        <taxon>Unionidae</taxon>
        <taxon>Unioninae</taxon>
        <taxon>Sinanodonta</taxon>
    </lineage>
</organism>
<accession>A0ABD3WS05</accession>
<feature type="region of interest" description="Disordered" evidence="9">
    <location>
        <begin position="1"/>
        <end position="22"/>
    </location>
</feature>
<sequence>MELHTNSTFADRGNSYQVTRKPDDNMRSYGKFRSIFLSQLCSICIFILGLVGGILIGIFAYHGGPNSSRDIKCIISPNKDQVVTREGTNCSHISTTISTISTVSSAGENASSGNPSTSCNTCPVKNPVNSVSSPGLFDPLSTDEMEESFAALFKSGVIPTKDPPVSFNQNYVQYMSLQAPKKQEALRFLQKQGTSGRFAKVHVVRSGINNPDCMIYKVGPLGRDGANVTQLLADGEAHINTRPKDLFEALMVFDFLKKDMKTMEQLISESFDGASFMDDMYIFSGNSPFGLTSEERKIRFNLAFKGFGNSEIMDLFDLLPLQGAVIASSLNVSDWFATDYYYLNQGPFKTAKDLMSSYTNGTIRKLQLPKGYMKTIRDRIVPKRDTSLPVREKADIPGTRTYEPMGARYTINGYNISWMGWNFVLSGSQVRGPSLFNIRFKGERIVYELAFNDVSVMYAADNYAQNNVIYTDATYGILEGEIILGLDCPEHSSVLKIATWNSRTATPIETPIVCVFEVDGEESLWRHKGGAFSGGQRERHLVLRTPVTLGNYDYSLEFHFHLDGRIVTKARASGYIQAHFWDVRNKHFGEDKSFYPFGYKVSDFHVGSIHDHTFGFKVDLDILEQNNTFRLIHWKAGSVLDALQTKANVTEIPSYYLFNQTRYIEWETLYKEAGLRIDMEKQKFWTVVNTNKKNKWGNSRGYRIIPMTTGAQNFDDSFLPMKALSFTKYHCAVTKRKDEEEFLTSTFDVNRMMEPKGHLDLMINNESIVNEDIVNWISVGFLHVPTSEDMPITLNVETGFTLKPHNFFDRSPVLDLPQETNTIEPSEYERMPTFDQCYENIQITKHPGEP</sequence>
<evidence type="ECO:0000256" key="6">
    <source>
        <dbReference type="PIRSR" id="PIRSR600269-50"/>
    </source>
</evidence>
<evidence type="ECO:0000256" key="5">
    <source>
        <dbReference type="ARBA" id="ARBA00023008"/>
    </source>
</evidence>
<keyword evidence="2 8" id="KW-0479">Metal-binding</keyword>
<keyword evidence="3 6" id="KW-0801">TPQ</keyword>
<keyword evidence="5 8" id="KW-0186">Copper</keyword>
<keyword evidence="10" id="KW-0472">Membrane</keyword>
<evidence type="ECO:0000313" key="13">
    <source>
        <dbReference type="Proteomes" id="UP001634394"/>
    </source>
</evidence>
<gene>
    <name evidence="12" type="ORF">ACJMK2_034550</name>
</gene>
<feature type="compositionally biased region" description="Polar residues" evidence="9">
    <location>
        <begin position="1"/>
        <end position="18"/>
    </location>
</feature>
<keyword evidence="10" id="KW-0812">Transmembrane</keyword>
<dbReference type="PANTHER" id="PTHR10638">
    <property type="entry name" value="COPPER AMINE OXIDASE"/>
    <property type="match status" value="1"/>
</dbReference>
<dbReference type="SUPFAM" id="SSF54416">
    <property type="entry name" value="Amine oxidase N-terminal region"/>
    <property type="match status" value="1"/>
</dbReference>
<dbReference type="GO" id="GO:0046872">
    <property type="term" value="F:metal ion binding"/>
    <property type="evidence" value="ECO:0007669"/>
    <property type="project" value="UniProtKB-KW"/>
</dbReference>
<dbReference type="InterPro" id="IPR015798">
    <property type="entry name" value="Cu_amine_oxidase_C"/>
</dbReference>
<name>A0ABD3WS05_SINWO</name>
<dbReference type="InterPro" id="IPR000269">
    <property type="entry name" value="Cu_amine_oxidase"/>
</dbReference>
<protein>
    <recommendedName>
        <fullName evidence="8">Amine oxidase</fullName>
        <ecNumber evidence="8">1.4.3.-</ecNumber>
    </recommendedName>
</protein>